<evidence type="ECO:0000313" key="2">
    <source>
        <dbReference type="EMBL" id="CAK9263223.1"/>
    </source>
</evidence>
<evidence type="ECO:0000256" key="1">
    <source>
        <dbReference type="SAM" id="MobiDB-lite"/>
    </source>
</evidence>
<reference evidence="2" key="1">
    <citation type="submission" date="2024-02" db="EMBL/GenBank/DDBJ databases">
        <authorList>
            <consortium name="ELIXIR-Norway"/>
            <consortium name="Elixir Norway"/>
        </authorList>
    </citation>
    <scope>NUCLEOTIDE SEQUENCE</scope>
</reference>
<evidence type="ECO:0000313" key="3">
    <source>
        <dbReference type="Proteomes" id="UP001497444"/>
    </source>
</evidence>
<gene>
    <name evidence="2" type="ORF">CSSPJE1EN1_LOCUS8701</name>
</gene>
<protein>
    <submittedName>
        <fullName evidence="2">Uncharacterized protein</fullName>
    </submittedName>
</protein>
<feature type="region of interest" description="Disordered" evidence="1">
    <location>
        <begin position="22"/>
        <end position="76"/>
    </location>
</feature>
<name>A0ABP0W8T3_9BRYO</name>
<organism evidence="2 3">
    <name type="scientific">Sphagnum jensenii</name>
    <dbReference type="NCBI Taxonomy" id="128206"/>
    <lineage>
        <taxon>Eukaryota</taxon>
        <taxon>Viridiplantae</taxon>
        <taxon>Streptophyta</taxon>
        <taxon>Embryophyta</taxon>
        <taxon>Bryophyta</taxon>
        <taxon>Sphagnophytina</taxon>
        <taxon>Sphagnopsida</taxon>
        <taxon>Sphagnales</taxon>
        <taxon>Sphagnaceae</taxon>
        <taxon>Sphagnum</taxon>
    </lineage>
</organism>
<sequence length="76" mass="8342">MTMRVDSREAAASAECNNRDARGVVSVGSQNTASGCPPRRQREEGPQQQQQEKAADEPPSTSFVCRERNANEYATQ</sequence>
<keyword evidence="3" id="KW-1185">Reference proteome</keyword>
<accession>A0ABP0W8T3</accession>
<proteinExistence type="predicted"/>
<dbReference type="Proteomes" id="UP001497444">
    <property type="component" value="Chromosome 15"/>
</dbReference>
<dbReference type="EMBL" id="OZ020110">
    <property type="protein sequence ID" value="CAK9263223.1"/>
    <property type="molecule type" value="Genomic_DNA"/>
</dbReference>